<evidence type="ECO:0000313" key="1">
    <source>
        <dbReference type="EMBL" id="VDP69500.1"/>
    </source>
</evidence>
<dbReference type="AlphaFoldDB" id="A0A183PN49"/>
<proteinExistence type="predicted"/>
<reference evidence="1 2" key="1">
    <citation type="submission" date="2018-11" db="EMBL/GenBank/DDBJ databases">
        <authorList>
            <consortium name="Pathogen Informatics"/>
        </authorList>
    </citation>
    <scope>NUCLEOTIDE SEQUENCE [LARGE SCALE GENOMIC DNA]</scope>
    <source>
        <strain>Denwood</strain>
        <strain evidence="2">Zambia</strain>
    </source>
</reference>
<protein>
    <submittedName>
        <fullName evidence="1">Uncharacterized protein</fullName>
    </submittedName>
</protein>
<accession>A0A183PN49</accession>
<organism evidence="1 2">
    <name type="scientific">Schistosoma mattheei</name>
    <dbReference type="NCBI Taxonomy" id="31246"/>
    <lineage>
        <taxon>Eukaryota</taxon>
        <taxon>Metazoa</taxon>
        <taxon>Spiralia</taxon>
        <taxon>Lophotrochozoa</taxon>
        <taxon>Platyhelminthes</taxon>
        <taxon>Trematoda</taxon>
        <taxon>Digenea</taxon>
        <taxon>Strigeidida</taxon>
        <taxon>Schistosomatoidea</taxon>
        <taxon>Schistosomatidae</taxon>
        <taxon>Schistosoma</taxon>
    </lineage>
</organism>
<evidence type="ECO:0000313" key="2">
    <source>
        <dbReference type="Proteomes" id="UP000269396"/>
    </source>
</evidence>
<name>A0A183PN49_9TREM</name>
<keyword evidence="2" id="KW-1185">Reference proteome</keyword>
<sequence>MHTKIEKNNYIVFGQTVFRGPESDWNLPPPKAESCEDMEFGDKSEQDDSLVVVVIVVDVERRESGRSELQDESFCVWPRSTILLLFDI</sequence>
<dbReference type="Proteomes" id="UP000269396">
    <property type="component" value="Unassembled WGS sequence"/>
</dbReference>
<dbReference type="EMBL" id="UZAL01036297">
    <property type="protein sequence ID" value="VDP69500.1"/>
    <property type="molecule type" value="Genomic_DNA"/>
</dbReference>
<gene>
    <name evidence="1" type="ORF">SMTD_LOCUS15785</name>
</gene>